<name>A0A4W6CWL3_LATCA</name>
<evidence type="ECO:0000259" key="9">
    <source>
        <dbReference type="PROSITE" id="PS50835"/>
    </source>
</evidence>
<keyword evidence="2" id="KW-1003">Cell membrane</keyword>
<evidence type="ECO:0000256" key="7">
    <source>
        <dbReference type="ARBA" id="ARBA00023180"/>
    </source>
</evidence>
<keyword evidence="11" id="KW-1185">Reference proteome</keyword>
<dbReference type="CDD" id="cd00099">
    <property type="entry name" value="IgV"/>
    <property type="match status" value="1"/>
</dbReference>
<evidence type="ECO:0000256" key="1">
    <source>
        <dbReference type="ARBA" id="ARBA00004236"/>
    </source>
</evidence>
<organism evidence="10 11">
    <name type="scientific">Lates calcarifer</name>
    <name type="common">Barramundi</name>
    <name type="synonym">Holocentrus calcarifer</name>
    <dbReference type="NCBI Taxonomy" id="8187"/>
    <lineage>
        <taxon>Eukaryota</taxon>
        <taxon>Metazoa</taxon>
        <taxon>Chordata</taxon>
        <taxon>Craniata</taxon>
        <taxon>Vertebrata</taxon>
        <taxon>Euteleostomi</taxon>
        <taxon>Actinopterygii</taxon>
        <taxon>Neopterygii</taxon>
        <taxon>Teleostei</taxon>
        <taxon>Neoteleostei</taxon>
        <taxon>Acanthomorphata</taxon>
        <taxon>Carangaria</taxon>
        <taxon>Carangaria incertae sedis</taxon>
        <taxon>Centropomidae</taxon>
        <taxon>Lates</taxon>
    </lineage>
</organism>
<keyword evidence="5 8" id="KW-0472">Membrane</keyword>
<evidence type="ECO:0000313" key="10">
    <source>
        <dbReference type="Ensembl" id="ENSLCAP00010016792.1"/>
    </source>
</evidence>
<reference evidence="10" key="3">
    <citation type="submission" date="2025-09" db="UniProtKB">
        <authorList>
            <consortium name="Ensembl"/>
        </authorList>
    </citation>
    <scope>IDENTIFICATION</scope>
</reference>
<proteinExistence type="predicted"/>
<evidence type="ECO:0000256" key="5">
    <source>
        <dbReference type="ARBA" id="ARBA00023136"/>
    </source>
</evidence>
<sequence length="171" mass="19463">SSLPWLSLHMWPSNKSFSESQTVEVQSGEEATLLCSNFTTSPSQIIWFRLTNRTQPRFMSWSDSKAEYCDGYEAGNFQMRSNSSTVYLKIKQVDVSDSGQYFCGFYTDGRITFTEFQNLNFTSSKIIVKSFLSFHSHCSVMSFSVLCSVTVSIMYLILLLLKILLNLSKNA</sequence>
<keyword evidence="8" id="KW-1133">Transmembrane helix</keyword>
<comment type="subcellular location">
    <subcellularLocation>
        <location evidence="1">Cell membrane</location>
    </subcellularLocation>
</comment>
<accession>A0A4W6CWL3</accession>
<dbReference type="AlphaFoldDB" id="A0A4W6CWL3"/>
<dbReference type="InterPro" id="IPR013106">
    <property type="entry name" value="Ig_V-set"/>
</dbReference>
<evidence type="ECO:0000313" key="11">
    <source>
        <dbReference type="Proteomes" id="UP000314980"/>
    </source>
</evidence>
<dbReference type="SMART" id="SM00409">
    <property type="entry name" value="IG"/>
    <property type="match status" value="1"/>
</dbReference>
<dbReference type="PANTHER" id="PTHR19433">
    <property type="entry name" value="T-CELL RECEPTOR ALPHA CHAIN V REGION-RELATED"/>
    <property type="match status" value="1"/>
</dbReference>
<evidence type="ECO:0000256" key="3">
    <source>
        <dbReference type="ARBA" id="ARBA00022729"/>
    </source>
</evidence>
<evidence type="ECO:0000256" key="6">
    <source>
        <dbReference type="ARBA" id="ARBA00023157"/>
    </source>
</evidence>
<evidence type="ECO:0000256" key="2">
    <source>
        <dbReference type="ARBA" id="ARBA00022475"/>
    </source>
</evidence>
<evidence type="ECO:0000256" key="8">
    <source>
        <dbReference type="SAM" id="Phobius"/>
    </source>
</evidence>
<feature type="domain" description="Ig-like" evidence="9">
    <location>
        <begin position="12"/>
        <end position="103"/>
    </location>
</feature>
<dbReference type="InterPro" id="IPR052051">
    <property type="entry name" value="TCR_complex_component"/>
</dbReference>
<dbReference type="GO" id="GO:0009617">
    <property type="term" value="P:response to bacterium"/>
    <property type="evidence" value="ECO:0007669"/>
    <property type="project" value="TreeGrafter"/>
</dbReference>
<keyword evidence="6" id="KW-1015">Disulfide bond</keyword>
<dbReference type="PROSITE" id="PS50835">
    <property type="entry name" value="IG_LIKE"/>
    <property type="match status" value="1"/>
</dbReference>
<reference evidence="10" key="2">
    <citation type="submission" date="2025-08" db="UniProtKB">
        <authorList>
            <consortium name="Ensembl"/>
        </authorList>
    </citation>
    <scope>IDENTIFICATION</scope>
</reference>
<dbReference type="InterPro" id="IPR007110">
    <property type="entry name" value="Ig-like_dom"/>
</dbReference>
<dbReference type="Proteomes" id="UP000314980">
    <property type="component" value="Unassembled WGS sequence"/>
</dbReference>
<dbReference type="Gene3D" id="2.60.40.10">
    <property type="entry name" value="Immunoglobulins"/>
    <property type="match status" value="1"/>
</dbReference>
<dbReference type="InterPro" id="IPR013783">
    <property type="entry name" value="Ig-like_fold"/>
</dbReference>
<keyword evidence="4" id="KW-0391">Immunity</keyword>
<protein>
    <recommendedName>
        <fullName evidence="9">Ig-like domain-containing protein</fullName>
    </recommendedName>
</protein>
<dbReference type="GO" id="GO:0005886">
    <property type="term" value="C:plasma membrane"/>
    <property type="evidence" value="ECO:0007669"/>
    <property type="project" value="UniProtKB-SubCell"/>
</dbReference>
<dbReference type="PANTHER" id="PTHR19433:SF111">
    <property type="entry name" value="T CELL RECEPTOR ALPHA VARIABLE 4"/>
    <property type="match status" value="1"/>
</dbReference>
<keyword evidence="8" id="KW-0812">Transmembrane</keyword>
<keyword evidence="7" id="KW-0325">Glycoprotein</keyword>
<dbReference type="GeneTree" id="ENSGT00940000174690"/>
<dbReference type="InterPro" id="IPR036179">
    <property type="entry name" value="Ig-like_dom_sf"/>
</dbReference>
<evidence type="ECO:0000256" key="4">
    <source>
        <dbReference type="ARBA" id="ARBA00022859"/>
    </source>
</evidence>
<dbReference type="Pfam" id="PF07686">
    <property type="entry name" value="V-set"/>
    <property type="match status" value="1"/>
</dbReference>
<dbReference type="SUPFAM" id="SSF48726">
    <property type="entry name" value="Immunoglobulin"/>
    <property type="match status" value="1"/>
</dbReference>
<dbReference type="InParanoid" id="A0A4W6CWL3"/>
<feature type="transmembrane region" description="Helical" evidence="8">
    <location>
        <begin position="140"/>
        <end position="165"/>
    </location>
</feature>
<dbReference type="GO" id="GO:0002376">
    <property type="term" value="P:immune system process"/>
    <property type="evidence" value="ECO:0007669"/>
    <property type="project" value="UniProtKB-KW"/>
</dbReference>
<dbReference type="SMART" id="SM00406">
    <property type="entry name" value="IGv"/>
    <property type="match status" value="1"/>
</dbReference>
<keyword evidence="3" id="KW-0732">Signal</keyword>
<reference evidence="11" key="1">
    <citation type="submission" date="2015-09" db="EMBL/GenBank/DDBJ databases">
        <authorList>
            <person name="Sai Rama Sridatta P."/>
        </authorList>
    </citation>
    <scope>NUCLEOTIDE SEQUENCE [LARGE SCALE GENOMIC DNA]</scope>
</reference>
<dbReference type="FunCoup" id="A0A4W6CWL3">
    <property type="interactions" value="32"/>
</dbReference>
<dbReference type="Ensembl" id="ENSLCAT00010017153.1">
    <property type="protein sequence ID" value="ENSLCAP00010016792.1"/>
    <property type="gene ID" value="ENSLCAG00010007983.1"/>
</dbReference>
<dbReference type="InterPro" id="IPR003599">
    <property type="entry name" value="Ig_sub"/>
</dbReference>